<evidence type="ECO:0000256" key="6">
    <source>
        <dbReference type="ARBA" id="ARBA00022842"/>
    </source>
</evidence>
<keyword evidence="6 8" id="KW-0460">Magnesium</keyword>
<feature type="modified residue" description="N6-acetyllysine" evidence="8">
    <location>
        <position position="614"/>
    </location>
</feature>
<feature type="binding site" evidence="8">
    <location>
        <position position="528"/>
    </location>
    <ligand>
        <name>CoA</name>
        <dbReference type="ChEBI" id="CHEBI:57287"/>
    </ligand>
</feature>
<keyword evidence="3 8" id="KW-0479">Metal-binding</keyword>
<evidence type="ECO:0000259" key="10">
    <source>
        <dbReference type="Pfam" id="PF13193"/>
    </source>
</evidence>
<keyword evidence="4 8" id="KW-0547">Nucleotide-binding</keyword>
<dbReference type="NCBIfam" id="TIGR02188">
    <property type="entry name" value="Ac_CoA_lig_AcsA"/>
    <property type="match status" value="1"/>
</dbReference>
<dbReference type="Gene3D" id="3.30.300.30">
    <property type="match status" value="1"/>
</dbReference>
<feature type="binding site" evidence="8">
    <location>
        <position position="589"/>
    </location>
    <ligand>
        <name>CoA</name>
        <dbReference type="ChEBI" id="CHEBI:57287"/>
    </ligand>
</feature>
<dbReference type="CDD" id="cd05966">
    <property type="entry name" value="ACS"/>
    <property type="match status" value="1"/>
</dbReference>
<dbReference type="GO" id="GO:0016208">
    <property type="term" value="F:AMP binding"/>
    <property type="evidence" value="ECO:0007669"/>
    <property type="project" value="InterPro"/>
</dbReference>
<dbReference type="HAMAP" id="MF_01123">
    <property type="entry name" value="Ac_CoA_synth"/>
    <property type="match status" value="1"/>
</dbReference>
<dbReference type="FunFam" id="3.40.50.12780:FF:000001">
    <property type="entry name" value="Acetyl-coenzyme A synthetase"/>
    <property type="match status" value="1"/>
</dbReference>
<feature type="domain" description="Acetyl-coenzyme A synthetase N-terminal" evidence="11">
    <location>
        <begin position="24"/>
        <end position="81"/>
    </location>
</feature>
<protein>
    <recommendedName>
        <fullName evidence="8">Acetyl-coenzyme A synthetase</fullName>
        <shortName evidence="8">AcCoA synthetase</shortName>
        <shortName evidence="8">Acs</shortName>
        <ecNumber evidence="8">6.2.1.1</ecNumber>
    </recommendedName>
    <alternativeName>
        <fullName evidence="8">Acetate--CoA ligase</fullName>
    </alternativeName>
    <alternativeName>
        <fullName evidence="8">Acyl-activating enzyme</fullName>
    </alternativeName>
</protein>
<accession>R4YVD0</accession>
<dbReference type="KEGG" id="oai:OLEAN_C38080"/>
<evidence type="ECO:0000256" key="1">
    <source>
        <dbReference type="ARBA" id="ARBA00006432"/>
    </source>
</evidence>
<dbReference type="AlphaFoldDB" id="R4YVD0"/>
<evidence type="ECO:0000259" key="11">
    <source>
        <dbReference type="Pfam" id="PF16177"/>
    </source>
</evidence>
<evidence type="ECO:0000313" key="13">
    <source>
        <dbReference type="Proteomes" id="UP000032749"/>
    </source>
</evidence>
<dbReference type="GO" id="GO:0005829">
    <property type="term" value="C:cytosol"/>
    <property type="evidence" value="ECO:0007669"/>
    <property type="project" value="TreeGrafter"/>
</dbReference>
<dbReference type="PANTHER" id="PTHR24095">
    <property type="entry name" value="ACETYL-COENZYME A SYNTHETASE"/>
    <property type="match status" value="1"/>
</dbReference>
<dbReference type="GO" id="GO:0046872">
    <property type="term" value="F:metal ion binding"/>
    <property type="evidence" value="ECO:0007669"/>
    <property type="project" value="UniProtKB-KW"/>
</dbReference>
<feature type="binding site" evidence="8">
    <location>
        <begin position="392"/>
        <end position="394"/>
    </location>
    <ligand>
        <name>ATP</name>
        <dbReference type="ChEBI" id="CHEBI:30616"/>
    </ligand>
</feature>
<organism evidence="12 13">
    <name type="scientific">Oleispira antarctica RB-8</name>
    <dbReference type="NCBI Taxonomy" id="698738"/>
    <lineage>
        <taxon>Bacteria</taxon>
        <taxon>Pseudomonadati</taxon>
        <taxon>Pseudomonadota</taxon>
        <taxon>Gammaproteobacteria</taxon>
        <taxon>Oceanospirillales</taxon>
        <taxon>Oceanospirillaceae</taxon>
        <taxon>Oleispira</taxon>
    </lineage>
</organism>
<comment type="function">
    <text evidence="8">Catalyzes the conversion of acetate into acetyl-CoA (AcCoA), an essential intermediate at the junction of anabolic and catabolic pathways. AcsA undergoes a two-step reaction. In the first half reaction, AcsA combines acetate with ATP to form acetyl-adenylate (AcAMP) intermediate. In the second half reaction, it can then transfer the acetyl group from AcAMP to the sulfhydryl group of CoA, forming the product AcCoA.</text>
</comment>
<name>R4YVD0_OLEAN</name>
<feature type="binding site" evidence="8">
    <location>
        <position position="547"/>
    </location>
    <ligand>
        <name>Mg(2+)</name>
        <dbReference type="ChEBI" id="CHEBI:18420"/>
    </ligand>
</feature>
<evidence type="ECO:0000313" key="12">
    <source>
        <dbReference type="EMBL" id="CCK77984.1"/>
    </source>
</evidence>
<gene>
    <name evidence="8 12" type="primary">acsA</name>
    <name evidence="12" type="ORF">OLEAN_C38080</name>
</gene>
<dbReference type="SUPFAM" id="SSF56801">
    <property type="entry name" value="Acetyl-CoA synthetase-like"/>
    <property type="match status" value="1"/>
</dbReference>
<comment type="caution">
    <text evidence="8">Lacks conserved residue(s) required for the propagation of feature annotation.</text>
</comment>
<dbReference type="InterPro" id="IPR000873">
    <property type="entry name" value="AMP-dep_synth/lig_dom"/>
</dbReference>
<feature type="domain" description="AMP-binding enzyme C-terminal" evidence="10">
    <location>
        <begin position="536"/>
        <end position="614"/>
    </location>
</feature>
<dbReference type="PROSITE" id="PS00455">
    <property type="entry name" value="AMP_BINDING"/>
    <property type="match status" value="1"/>
</dbReference>
<dbReference type="Pfam" id="PF16177">
    <property type="entry name" value="ACAS_N"/>
    <property type="match status" value="1"/>
</dbReference>
<comment type="PTM">
    <text evidence="8">Acetylated. Deacetylation by the SIR2-homolog deacetylase activates the enzyme.</text>
</comment>
<keyword evidence="5 8" id="KW-0067">ATP-binding</keyword>
<feature type="binding site" evidence="8">
    <location>
        <position position="542"/>
    </location>
    <ligand>
        <name>Mg(2+)</name>
        <dbReference type="ChEBI" id="CHEBI:18420"/>
    </ligand>
</feature>
<dbReference type="NCBIfam" id="NF001208">
    <property type="entry name" value="PRK00174.1"/>
    <property type="match status" value="1"/>
</dbReference>
<dbReference type="FunFam" id="3.30.300.30:FF:000004">
    <property type="entry name" value="Acetyl-coenzyme A synthetase"/>
    <property type="match status" value="1"/>
</dbReference>
<dbReference type="OrthoDB" id="9803968at2"/>
<feature type="binding site" evidence="8">
    <location>
        <begin position="196"/>
        <end position="199"/>
    </location>
    <ligand>
        <name>CoA</name>
        <dbReference type="ChEBI" id="CHEBI:57287"/>
    </ligand>
</feature>
<sequence length="656" mass="72643">MSEQTVYPVSPAQREKALLTKEQYQVMYQHSLESPDEFWAQQAQRLTWITPFTKVKNVSFDKQDLHIRWFEDGFLNVSENCIDRHLVERGHETAILWEPDGENVGEKDEARRITYQQLSSEVNRLANGLKSLGIKKGDIVTLYLPMVPEATMAMLACARIGAVHSVVFAGFSPEALAGRIEDGDCRYVITADEGLRGGKHVPLKQNVDEAIALCPAEQVNNVIVLNHTGGEVNHQVGRDIDYHDLISQQSDVCPPEPMNAEDPLFILYTSGSTGKPKGVLHTTGGYLLYASMTHEYVFDYRPGDIYWCAADVGWITGHSYIVYGPLCNGATVVMFEGIPTYPDIGRAARLIEKYKINILYVAPTAIRSLMAAGDAATKNSDLSSLRLLGTVGEPINPDVWRWYHQAFGRGECPIVDTWWQTETGAAMIAPLPGATDLKPGSATLPMFGVQPALVDEKGIELHGATHGNLIIKDSWPGQMRSVFGDHQRFIDTYFSTYEGSYFTGDGARRDEDGYYWLTGRVDDVLNVSGHRMGTAEIENALVAHDSVTEAAVVGVPHDIKGEGIYVYVTLGHGFEESEALRLELIKWVRKEIGPIATPDLIQWAPALPKTRSGKIMRRILRKIATNEFDSIGDTSTLADPSVVDDLIVVHNKMHAA</sequence>
<feature type="binding site" evidence="8">
    <location>
        <position position="316"/>
    </location>
    <ligand>
        <name>CoA</name>
        <dbReference type="ChEBI" id="CHEBI:57287"/>
    </ligand>
</feature>
<dbReference type="PANTHER" id="PTHR24095:SF243">
    <property type="entry name" value="ACETYL-COENZYME A SYNTHETASE"/>
    <property type="match status" value="1"/>
</dbReference>
<dbReference type="GO" id="GO:0003987">
    <property type="term" value="F:acetate-CoA ligase activity"/>
    <property type="evidence" value="ECO:0007669"/>
    <property type="project" value="UniProtKB-UniRule"/>
</dbReference>
<feature type="binding site" evidence="8">
    <location>
        <position position="505"/>
    </location>
    <ligand>
        <name>ATP</name>
        <dbReference type="ChEBI" id="CHEBI:30616"/>
    </ligand>
</feature>
<evidence type="ECO:0000256" key="7">
    <source>
        <dbReference type="ARBA" id="ARBA00022990"/>
    </source>
</evidence>
<dbReference type="InterPro" id="IPR020845">
    <property type="entry name" value="AMP-binding_CS"/>
</dbReference>
<dbReference type="Pfam" id="PF13193">
    <property type="entry name" value="AMP-binding_C"/>
    <property type="match status" value="1"/>
</dbReference>
<comment type="catalytic activity">
    <reaction evidence="8">
        <text>acetate + ATP + CoA = acetyl-CoA + AMP + diphosphate</text>
        <dbReference type="Rhea" id="RHEA:23176"/>
        <dbReference type="ChEBI" id="CHEBI:30089"/>
        <dbReference type="ChEBI" id="CHEBI:30616"/>
        <dbReference type="ChEBI" id="CHEBI:33019"/>
        <dbReference type="ChEBI" id="CHEBI:57287"/>
        <dbReference type="ChEBI" id="CHEBI:57288"/>
        <dbReference type="ChEBI" id="CHEBI:456215"/>
        <dbReference type="EC" id="6.2.1.1"/>
    </reaction>
</comment>
<feature type="binding site" evidence="8">
    <location>
        <position position="520"/>
    </location>
    <ligand>
        <name>ATP</name>
        <dbReference type="ChEBI" id="CHEBI:30616"/>
    </ligand>
</feature>
<feature type="domain" description="AMP-dependent synthetase/ligase" evidence="9">
    <location>
        <begin position="97"/>
        <end position="473"/>
    </location>
</feature>
<dbReference type="InterPro" id="IPR025110">
    <property type="entry name" value="AMP-bd_C"/>
</dbReference>
<dbReference type="EC" id="6.2.1.1" evidence="8"/>
<dbReference type="HOGENOM" id="CLU_000022_3_6_6"/>
<dbReference type="PATRIC" id="fig|698738.3.peg.3964"/>
<comment type="cofactor">
    <cofactor evidence="8">
        <name>Mg(2+)</name>
        <dbReference type="ChEBI" id="CHEBI:18420"/>
    </cofactor>
</comment>
<evidence type="ECO:0000256" key="4">
    <source>
        <dbReference type="ARBA" id="ARBA00022741"/>
    </source>
</evidence>
<dbReference type="Pfam" id="PF00501">
    <property type="entry name" value="AMP-binding"/>
    <property type="match status" value="1"/>
</dbReference>
<dbReference type="Gene3D" id="3.40.50.12780">
    <property type="entry name" value="N-terminal domain of ligase-like"/>
    <property type="match status" value="1"/>
</dbReference>
<evidence type="ECO:0000256" key="8">
    <source>
        <dbReference type="HAMAP-Rule" id="MF_01123"/>
    </source>
</evidence>
<feature type="binding site" evidence="8">
    <location>
        <begin position="416"/>
        <end position="421"/>
    </location>
    <ligand>
        <name>ATP</name>
        <dbReference type="ChEBI" id="CHEBI:30616"/>
    </ligand>
</feature>
<keyword evidence="13" id="KW-1185">Reference proteome</keyword>
<evidence type="ECO:0000256" key="3">
    <source>
        <dbReference type="ARBA" id="ARBA00022723"/>
    </source>
</evidence>
<reference evidence="12 13" key="1">
    <citation type="journal article" date="2013" name="Nat. Commun.">
        <title>Genome sequence and functional genomic analysis of the oil-degrading bacterium Oleispira antarctica.</title>
        <authorList>
            <person name="Kube M."/>
            <person name="Chernikova T.N."/>
            <person name="Al-Ramahi Y."/>
            <person name="Beloqui A."/>
            <person name="Lopez-Cortez N."/>
            <person name="Guazzaroni M.E."/>
            <person name="Heipieper H.J."/>
            <person name="Klages S."/>
            <person name="Kotsyurbenko O.R."/>
            <person name="Langer I."/>
            <person name="Nechitaylo T.Y."/>
            <person name="Lunsdorf H."/>
            <person name="Fernandez M."/>
            <person name="Juarez S."/>
            <person name="Ciordia S."/>
            <person name="Singer A."/>
            <person name="Kagan O."/>
            <person name="Egorova O."/>
            <person name="Petit P.A."/>
            <person name="Stogios P."/>
            <person name="Kim Y."/>
            <person name="Tchigvintsev A."/>
            <person name="Flick R."/>
            <person name="Denaro R."/>
            <person name="Genovese M."/>
            <person name="Albar J.P."/>
            <person name="Reva O.N."/>
            <person name="Martinez-Gomariz M."/>
            <person name="Tran H."/>
            <person name="Ferrer M."/>
            <person name="Savchenko A."/>
            <person name="Yakunin A.F."/>
            <person name="Yakimov M.M."/>
            <person name="Golyshina O.V."/>
            <person name="Reinhardt R."/>
            <person name="Golyshin P.N."/>
        </authorList>
    </citation>
    <scope>NUCLEOTIDE SEQUENCE [LARGE SCALE GENOMIC DNA]</scope>
</reference>
<comment type="similarity">
    <text evidence="1 8">Belongs to the ATP-dependent AMP-binding enzyme family.</text>
</comment>
<dbReference type="STRING" id="698738.OLEAN_C38080"/>
<dbReference type="GO" id="GO:0005524">
    <property type="term" value="F:ATP binding"/>
    <property type="evidence" value="ECO:0007669"/>
    <property type="project" value="UniProtKB-KW"/>
</dbReference>
<dbReference type="Proteomes" id="UP000032749">
    <property type="component" value="Chromosome"/>
</dbReference>
<feature type="binding site" evidence="8">
    <location>
        <position position="544"/>
    </location>
    <ligand>
        <name>Mg(2+)</name>
        <dbReference type="ChEBI" id="CHEBI:18420"/>
    </ligand>
</feature>
<keyword evidence="2 8" id="KW-0436">Ligase</keyword>
<proteinExistence type="inferred from homology"/>
<feature type="binding site" evidence="8">
    <location>
        <position position="531"/>
    </location>
    <ligand>
        <name>ATP</name>
        <dbReference type="ChEBI" id="CHEBI:30616"/>
    </ligand>
</feature>
<keyword evidence="7 8" id="KW-0007">Acetylation</keyword>
<dbReference type="InterPro" id="IPR032387">
    <property type="entry name" value="ACAS_N"/>
</dbReference>
<dbReference type="InterPro" id="IPR042099">
    <property type="entry name" value="ANL_N_sf"/>
</dbReference>
<evidence type="ECO:0000256" key="5">
    <source>
        <dbReference type="ARBA" id="ARBA00022840"/>
    </source>
</evidence>
<dbReference type="InterPro" id="IPR045851">
    <property type="entry name" value="AMP-bd_C_sf"/>
</dbReference>
<dbReference type="InterPro" id="IPR011904">
    <property type="entry name" value="Ac_CoA_lig"/>
</dbReference>
<evidence type="ECO:0000256" key="2">
    <source>
        <dbReference type="ARBA" id="ARBA00022598"/>
    </source>
</evidence>
<evidence type="ECO:0000259" key="9">
    <source>
        <dbReference type="Pfam" id="PF00501"/>
    </source>
</evidence>
<dbReference type="GO" id="GO:0019427">
    <property type="term" value="P:acetyl-CoA biosynthetic process from acetate"/>
    <property type="evidence" value="ECO:0007669"/>
    <property type="project" value="UniProtKB-UniRule"/>
</dbReference>
<dbReference type="EMBL" id="FO203512">
    <property type="protein sequence ID" value="CCK77984.1"/>
    <property type="molecule type" value="Genomic_DNA"/>
</dbReference>